<organism evidence="10 11">
    <name type="scientific">Rarispira pelagica</name>
    <dbReference type="NCBI Taxonomy" id="3141764"/>
    <lineage>
        <taxon>Bacteria</taxon>
        <taxon>Pseudomonadati</taxon>
        <taxon>Spirochaetota</taxon>
        <taxon>Spirochaetia</taxon>
        <taxon>Winmispirales</taxon>
        <taxon>Winmispiraceae</taxon>
        <taxon>Rarispira</taxon>
    </lineage>
</organism>
<evidence type="ECO:0000313" key="11">
    <source>
        <dbReference type="Proteomes" id="UP001466331"/>
    </source>
</evidence>
<dbReference type="PANTHER" id="PTHR43568:SF1">
    <property type="entry name" value="P PROTEIN"/>
    <property type="match status" value="1"/>
</dbReference>
<evidence type="ECO:0000256" key="4">
    <source>
        <dbReference type="ARBA" id="ARBA00022475"/>
    </source>
</evidence>
<keyword evidence="5 8" id="KW-0812">Transmembrane</keyword>
<dbReference type="InterPro" id="IPR004680">
    <property type="entry name" value="Cit_transptr-like_dom"/>
</dbReference>
<evidence type="ECO:0000256" key="8">
    <source>
        <dbReference type="SAM" id="Phobius"/>
    </source>
</evidence>
<keyword evidence="6 8" id="KW-1133">Transmembrane helix</keyword>
<feature type="transmembrane region" description="Helical" evidence="8">
    <location>
        <begin position="231"/>
        <end position="248"/>
    </location>
</feature>
<dbReference type="InterPro" id="IPR000802">
    <property type="entry name" value="Arsenical_pump_ArsB"/>
</dbReference>
<keyword evidence="7 8" id="KW-0472">Membrane</keyword>
<evidence type="ECO:0000256" key="5">
    <source>
        <dbReference type="ARBA" id="ARBA00022692"/>
    </source>
</evidence>
<dbReference type="InterPro" id="IPR051475">
    <property type="entry name" value="Diverse_Ion_Transporter"/>
</dbReference>
<comment type="similarity">
    <text evidence="2">Belongs to the CitM (TC 2.A.11) transporter family.</text>
</comment>
<feature type="transmembrane region" description="Helical" evidence="8">
    <location>
        <begin position="322"/>
        <end position="340"/>
    </location>
</feature>
<feature type="transmembrane region" description="Helical" evidence="8">
    <location>
        <begin position="283"/>
        <end position="302"/>
    </location>
</feature>
<gene>
    <name evidence="10" type="ORF">WKV44_05380</name>
</gene>
<evidence type="ECO:0000256" key="6">
    <source>
        <dbReference type="ARBA" id="ARBA00022989"/>
    </source>
</evidence>
<feature type="transmembrane region" description="Helical" evidence="8">
    <location>
        <begin position="409"/>
        <end position="430"/>
    </location>
</feature>
<keyword evidence="3" id="KW-0813">Transport</keyword>
<dbReference type="PRINTS" id="PR00758">
    <property type="entry name" value="ARSENICPUMP"/>
</dbReference>
<feature type="transmembrane region" description="Helical" evidence="8">
    <location>
        <begin position="6"/>
        <end position="28"/>
    </location>
</feature>
<keyword evidence="4" id="KW-1003">Cell membrane</keyword>
<feature type="domain" description="Citrate transporter-like" evidence="9">
    <location>
        <begin position="23"/>
        <end position="375"/>
    </location>
</feature>
<comment type="subcellular location">
    <subcellularLocation>
        <location evidence="1">Cell membrane</location>
        <topology evidence="1">Multi-pass membrane protein</topology>
    </subcellularLocation>
</comment>
<sequence>METTSIISPAHIYIAITIFSVLYILISLEKINKTILALIGASLFLLSGLISQDAAFLEHVDWNVILLLISMMVIVGITKESGLFQYVALKTAKITRGNPVYILILFALITAFFSALLDNVTTVLILTPITILIAVELGISPLPFVISDAIASNIGGTATLIGDPPNIMIGSKAGLSFMQFITNLGPVILVIITAYIAFAWLVFGRKMHVSNERRARIMEIDETKAITNKTLLIKSLIVISLVIIGFFIHGALGLEPATIAMAGAAILMLLTGEEEVDKFFHEVEWGTIFFFLGLFIMVGALVEVGAIKMLSQWVLKLTGGDIKLTSIVVLWFSGIFSAIVDNIPYVATMIPMIDGIGQTIGATAILPLWWSLALGACLGGNGTLVGASANVVSAGIATKSGYKISFIEFTKYGAGFTIISLAISMLYIMIRYVGF</sequence>
<evidence type="ECO:0000313" key="10">
    <source>
        <dbReference type="EMBL" id="MEM5947967.1"/>
    </source>
</evidence>
<evidence type="ECO:0000256" key="1">
    <source>
        <dbReference type="ARBA" id="ARBA00004651"/>
    </source>
</evidence>
<evidence type="ECO:0000256" key="2">
    <source>
        <dbReference type="ARBA" id="ARBA00009843"/>
    </source>
</evidence>
<comment type="caution">
    <text evidence="10">The sequence shown here is derived from an EMBL/GenBank/DDBJ whole genome shotgun (WGS) entry which is preliminary data.</text>
</comment>
<dbReference type="CDD" id="cd01116">
    <property type="entry name" value="P_permease"/>
    <property type="match status" value="1"/>
</dbReference>
<keyword evidence="11" id="KW-1185">Reference proteome</keyword>
<reference evidence="10 11" key="1">
    <citation type="submission" date="2024-03" db="EMBL/GenBank/DDBJ databases">
        <title>Ignisphaera cupida sp. nov., a hyperthermophilic hydrolytic archaeon from a hot spring of Kamchatka, and proposal of Ignisphaeraceae fam. nov.</title>
        <authorList>
            <person name="Podosokorskaya O.A."/>
            <person name="Elcheninov A.G."/>
            <person name="Maltseva A.I."/>
            <person name="Zayulina K.S."/>
            <person name="Novikov A."/>
            <person name="Merkel A.Y."/>
        </authorList>
    </citation>
    <scope>NUCLEOTIDE SEQUENCE [LARGE SCALE GENOMIC DNA]</scope>
    <source>
        <strain evidence="10 11">38H-sp</strain>
    </source>
</reference>
<evidence type="ECO:0000259" key="9">
    <source>
        <dbReference type="Pfam" id="PF03600"/>
    </source>
</evidence>
<proteinExistence type="inferred from homology"/>
<protein>
    <submittedName>
        <fullName evidence="10">ArsB/NhaD family transporter</fullName>
    </submittedName>
</protein>
<feature type="transmembrane region" description="Helical" evidence="8">
    <location>
        <begin position="62"/>
        <end position="78"/>
    </location>
</feature>
<dbReference type="EMBL" id="JBCHKQ010000002">
    <property type="protein sequence ID" value="MEM5947967.1"/>
    <property type="molecule type" value="Genomic_DNA"/>
</dbReference>
<dbReference type="RefSeq" id="WP_420069413.1">
    <property type="nucleotide sequence ID" value="NZ_JBCHKQ010000002.1"/>
</dbReference>
<feature type="transmembrane region" description="Helical" evidence="8">
    <location>
        <begin position="378"/>
        <end position="397"/>
    </location>
</feature>
<feature type="transmembrane region" description="Helical" evidence="8">
    <location>
        <begin position="180"/>
        <end position="203"/>
    </location>
</feature>
<dbReference type="Proteomes" id="UP001466331">
    <property type="component" value="Unassembled WGS sequence"/>
</dbReference>
<evidence type="ECO:0000256" key="3">
    <source>
        <dbReference type="ARBA" id="ARBA00022448"/>
    </source>
</evidence>
<feature type="transmembrane region" description="Helical" evidence="8">
    <location>
        <begin position="99"/>
        <end position="117"/>
    </location>
</feature>
<dbReference type="Pfam" id="PF03600">
    <property type="entry name" value="CitMHS"/>
    <property type="match status" value="1"/>
</dbReference>
<name>A0ABU9UBB8_9SPIR</name>
<evidence type="ECO:0000256" key="7">
    <source>
        <dbReference type="ARBA" id="ARBA00023136"/>
    </source>
</evidence>
<feature type="transmembrane region" description="Helical" evidence="8">
    <location>
        <begin position="35"/>
        <end position="56"/>
    </location>
</feature>
<dbReference type="PANTHER" id="PTHR43568">
    <property type="entry name" value="P PROTEIN"/>
    <property type="match status" value="1"/>
</dbReference>
<accession>A0ABU9UBB8</accession>